<evidence type="ECO:0008006" key="3">
    <source>
        <dbReference type="Google" id="ProtNLM"/>
    </source>
</evidence>
<gene>
    <name evidence="1" type="ORF">GDO86_006917</name>
</gene>
<keyword evidence="2" id="KW-1185">Reference proteome</keyword>
<proteinExistence type="predicted"/>
<organism evidence="1 2">
    <name type="scientific">Hymenochirus boettgeri</name>
    <name type="common">Congo dwarf clawed frog</name>
    <dbReference type="NCBI Taxonomy" id="247094"/>
    <lineage>
        <taxon>Eukaryota</taxon>
        <taxon>Metazoa</taxon>
        <taxon>Chordata</taxon>
        <taxon>Craniata</taxon>
        <taxon>Vertebrata</taxon>
        <taxon>Euteleostomi</taxon>
        <taxon>Amphibia</taxon>
        <taxon>Batrachia</taxon>
        <taxon>Anura</taxon>
        <taxon>Pipoidea</taxon>
        <taxon>Pipidae</taxon>
        <taxon>Pipinae</taxon>
        <taxon>Hymenochirus</taxon>
    </lineage>
</organism>
<dbReference type="PANTHER" id="PTHR21435">
    <property type="entry name" value="MITOCHONDRIAL IMPORT INNER MEMBRANE TRANSLOCASE SUBUNIT TIM29"/>
    <property type="match status" value="1"/>
</dbReference>
<comment type="caution">
    <text evidence="1">The sequence shown here is derived from an EMBL/GenBank/DDBJ whole genome shotgun (WGS) entry which is preliminary data.</text>
</comment>
<name>A0A8T2J7Z0_9PIPI</name>
<evidence type="ECO:0000313" key="1">
    <source>
        <dbReference type="EMBL" id="KAG8441365.1"/>
    </source>
</evidence>
<dbReference type="AlphaFoldDB" id="A0A8T2J7Z0"/>
<dbReference type="InterPro" id="IPR019322">
    <property type="entry name" value="TIMM29"/>
</dbReference>
<sequence length="235" mass="27009">MAARYVWALCRRSCSGTAAPSQPAELTRRQGLWERIRSGKIAVWTKSLLHDYGEACKDIVIGAKERPYKAAFYVSLLTGAGICASKVPSEDSFNSCLIEASSHLLLLSPFTRSKKSDQHVQHLLNLRNQGRLRHLDFVIFSVVYEAPYDPGYDLYPAHCPYLKPRSSHLLKRVLDVGFFGRWWLLNLKMEDFDVNEEDDLNLPSNLRTVTWKDLNSEENERLFQMKFQPVTMPKE</sequence>
<accession>A0A8T2J7Z0</accession>
<dbReference type="GO" id="GO:0042721">
    <property type="term" value="C:TIM22 mitochondrial import inner membrane insertion complex"/>
    <property type="evidence" value="ECO:0007669"/>
    <property type="project" value="InterPro"/>
</dbReference>
<dbReference type="PANTHER" id="PTHR21435:SF1">
    <property type="entry name" value="MITOCHONDRIAL IMPORT INNER MEMBRANE TRANSLOCASE SUBUNIT TIM29"/>
    <property type="match status" value="1"/>
</dbReference>
<dbReference type="GO" id="GO:0045039">
    <property type="term" value="P:protein insertion into mitochondrial inner membrane"/>
    <property type="evidence" value="ECO:0007669"/>
    <property type="project" value="TreeGrafter"/>
</dbReference>
<evidence type="ECO:0000313" key="2">
    <source>
        <dbReference type="Proteomes" id="UP000812440"/>
    </source>
</evidence>
<dbReference type="Pfam" id="PF10171">
    <property type="entry name" value="Tim29"/>
    <property type="match status" value="1"/>
</dbReference>
<dbReference type="OrthoDB" id="5970620at2759"/>
<dbReference type="EMBL" id="JAACNH010000006">
    <property type="protein sequence ID" value="KAG8441365.1"/>
    <property type="molecule type" value="Genomic_DNA"/>
</dbReference>
<dbReference type="Proteomes" id="UP000812440">
    <property type="component" value="Chromosome 3"/>
</dbReference>
<protein>
    <recommendedName>
        <fullName evidence="3">Mitochondrial import inner membrane translocase subunit Tim29</fullName>
    </recommendedName>
</protein>
<reference evidence="1" key="1">
    <citation type="thesis" date="2020" institute="ProQuest LLC" country="789 East Eisenhower Parkway, Ann Arbor, MI, USA">
        <title>Comparative Genomics and Chromosome Evolution.</title>
        <authorList>
            <person name="Mudd A.B."/>
        </authorList>
    </citation>
    <scope>NUCLEOTIDE SEQUENCE</scope>
    <source>
        <strain evidence="1">Female2</strain>
        <tissue evidence="1">Blood</tissue>
    </source>
</reference>